<keyword evidence="1" id="KW-1133">Transmembrane helix</keyword>
<protein>
    <submittedName>
        <fullName evidence="2">ABC-type transport system involved in multi-copper enzyme maturation permease subunit</fullName>
    </submittedName>
</protein>
<gene>
    <name evidence="2" type="ORF">DFJ67_3462</name>
</gene>
<keyword evidence="1" id="KW-0472">Membrane</keyword>
<keyword evidence="3" id="KW-1185">Reference proteome</keyword>
<dbReference type="AlphaFoldDB" id="A0A3D9ZLJ3"/>
<evidence type="ECO:0000313" key="2">
    <source>
        <dbReference type="EMBL" id="REF97464.1"/>
    </source>
</evidence>
<name>A0A3D9ZLJ3_9ACTN</name>
<dbReference type="EMBL" id="QUMQ01000001">
    <property type="protein sequence ID" value="REF97464.1"/>
    <property type="molecule type" value="Genomic_DNA"/>
</dbReference>
<evidence type="ECO:0000313" key="3">
    <source>
        <dbReference type="Proteomes" id="UP000256913"/>
    </source>
</evidence>
<evidence type="ECO:0000256" key="1">
    <source>
        <dbReference type="SAM" id="Phobius"/>
    </source>
</evidence>
<reference evidence="2 3" key="1">
    <citation type="submission" date="2018-08" db="EMBL/GenBank/DDBJ databases">
        <title>Sequencing the genomes of 1000 actinobacteria strains.</title>
        <authorList>
            <person name="Klenk H.-P."/>
        </authorList>
    </citation>
    <scope>NUCLEOTIDE SEQUENCE [LARGE SCALE GENOMIC DNA]</scope>
    <source>
        <strain evidence="2 3">DSM 44099</strain>
    </source>
</reference>
<dbReference type="Proteomes" id="UP000256913">
    <property type="component" value="Unassembled WGS sequence"/>
</dbReference>
<feature type="transmembrane region" description="Helical" evidence="1">
    <location>
        <begin position="185"/>
        <end position="202"/>
    </location>
</feature>
<keyword evidence="1" id="KW-0812">Transmembrane</keyword>
<dbReference type="RefSeq" id="WP_203783572.1">
    <property type="nucleotide sequence ID" value="NZ_BONB01000014.1"/>
</dbReference>
<comment type="caution">
    <text evidence="2">The sequence shown here is derived from an EMBL/GenBank/DDBJ whole genome shotgun (WGS) entry which is preliminary data.</text>
</comment>
<proteinExistence type="predicted"/>
<sequence length="287" mass="30134">MTASRFHHLLAAEWIKLRSLRSTPWALLVSALTIVGLNVSAAVADYTRFPSYPASVRADFLSSALFDAFTDVASQVVMLAAGSIGAIMIVSEFSTGLIRTTFTAVPHRRAVLAAKVVVLSAVMTGYGLIVSSSSFGAVQIILAGRGADVPISNPHAMRVIAASTLFTPVCALVGLAIGSVIRHSASSIVGTVVVLMLLPVLFTSRDPVFAAIERALPHSAWYHLSAEQLAGPWTARSRQPISALGRCTPPGPSWPRHSRSSPPTAATCDGYCTGSCAFSASSCDLPR</sequence>
<organism evidence="2 3">
    <name type="scientific">Asanoa ferruginea</name>
    <dbReference type="NCBI Taxonomy" id="53367"/>
    <lineage>
        <taxon>Bacteria</taxon>
        <taxon>Bacillati</taxon>
        <taxon>Actinomycetota</taxon>
        <taxon>Actinomycetes</taxon>
        <taxon>Micromonosporales</taxon>
        <taxon>Micromonosporaceae</taxon>
        <taxon>Asanoa</taxon>
    </lineage>
</organism>
<accession>A0A3D9ZLJ3</accession>
<feature type="transmembrane region" description="Helical" evidence="1">
    <location>
        <begin position="76"/>
        <end position="98"/>
    </location>
</feature>
<feature type="transmembrane region" description="Helical" evidence="1">
    <location>
        <begin position="159"/>
        <end position="178"/>
    </location>
</feature>